<organism evidence="1 2">
    <name type="scientific">Candidatus Methylumidiphilus alinenensis</name>
    <dbReference type="NCBI Taxonomy" id="2202197"/>
    <lineage>
        <taxon>Bacteria</taxon>
        <taxon>Pseudomonadati</taxon>
        <taxon>Pseudomonadota</taxon>
        <taxon>Gammaproteobacteria</taxon>
        <taxon>Methylococcales</taxon>
        <taxon>Candidatus Methylumidiphilus</taxon>
    </lineage>
</organism>
<name>A0A2W4T024_9GAMM</name>
<dbReference type="EMBL" id="QJPH01000368">
    <property type="protein sequence ID" value="PZN76047.1"/>
    <property type="molecule type" value="Genomic_DNA"/>
</dbReference>
<reference evidence="1 2" key="1">
    <citation type="journal article" date="2018" name="Aquat. Microb. Ecol.">
        <title>Gammaproteobacterial methanotrophs dominate.</title>
        <authorList>
            <person name="Rissanen A.J."/>
            <person name="Saarenheimo J."/>
            <person name="Tiirola M."/>
            <person name="Peura S."/>
            <person name="Aalto S.L."/>
            <person name="Karvinen A."/>
            <person name="Nykanen H."/>
        </authorList>
    </citation>
    <scope>NUCLEOTIDE SEQUENCE [LARGE SCALE GENOMIC DNA]</scope>
    <source>
        <strain evidence="1">AMbin10</strain>
    </source>
</reference>
<dbReference type="AlphaFoldDB" id="A0A2W4T024"/>
<evidence type="ECO:0000313" key="2">
    <source>
        <dbReference type="Proteomes" id="UP000249396"/>
    </source>
</evidence>
<evidence type="ECO:0000313" key="1">
    <source>
        <dbReference type="EMBL" id="PZN76047.1"/>
    </source>
</evidence>
<accession>A0A2W4T024</accession>
<dbReference type="Proteomes" id="UP000249396">
    <property type="component" value="Unassembled WGS sequence"/>
</dbReference>
<proteinExistence type="predicted"/>
<protein>
    <submittedName>
        <fullName evidence="1">Uncharacterized protein</fullName>
    </submittedName>
</protein>
<sequence>MKDIDQADIVFGEGVVIINRRGVTQPSIAVVLGAESDLAKRTSRIWLDRMVHTITDDTLGGWQVSGAISTILTKDIKSP</sequence>
<comment type="caution">
    <text evidence="1">The sequence shown here is derived from an EMBL/GenBank/DDBJ whole genome shotgun (WGS) entry which is preliminary data.</text>
</comment>
<gene>
    <name evidence="1" type="ORF">DM484_17260</name>
</gene>